<proteinExistence type="predicted"/>
<evidence type="ECO:0000313" key="1">
    <source>
        <dbReference type="EMBL" id="GAA3358754.1"/>
    </source>
</evidence>
<accession>A0ABP6RPM3</accession>
<comment type="caution">
    <text evidence="1">The sequence shown here is derived from an EMBL/GenBank/DDBJ whole genome shotgun (WGS) entry which is preliminary data.</text>
</comment>
<sequence length="363" mass="38536">MGSAVTVVHVDEAAPDSWSAAIYLCGPTPVDSAIPSWRPAAVRELRARWRGAGRLVVFVPEPVRAYPAYADQVAWENAMMRRSDVVLFFVPRRMPALPGLVSNIKWGAWHDSGRAVLGAPADADRMEYLRHQAAELGVPVAGDVPATCAAALELLGAGARRRGGERAVPLPVWRTGEFQRWYGARRAVGDVLVDARVERSGRGGWSLWATVRSASGVEVSGRVAGHGDRVPVLLHGRDDRFERIRLAFAASGPVSGRPGSSGLPVVPAAVEPSGVAGVRALIRTWTGLDVAAERVRIVPAGHGDPEHSPSLLRPCAVELTDAELDGICDGALRVRTVREGAADFATWGILAAALLGPRGPAAR</sequence>
<dbReference type="EMBL" id="BAAAYK010000038">
    <property type="protein sequence ID" value="GAA3358754.1"/>
    <property type="molecule type" value="Genomic_DNA"/>
</dbReference>
<name>A0ABP6RPM3_9PSEU</name>
<dbReference type="Proteomes" id="UP001500483">
    <property type="component" value="Unassembled WGS sequence"/>
</dbReference>
<evidence type="ECO:0000313" key="2">
    <source>
        <dbReference type="Proteomes" id="UP001500483"/>
    </source>
</evidence>
<reference evidence="2" key="1">
    <citation type="journal article" date="2019" name="Int. J. Syst. Evol. Microbiol.">
        <title>The Global Catalogue of Microorganisms (GCM) 10K type strain sequencing project: providing services to taxonomists for standard genome sequencing and annotation.</title>
        <authorList>
            <consortium name="The Broad Institute Genomics Platform"/>
            <consortium name="The Broad Institute Genome Sequencing Center for Infectious Disease"/>
            <person name="Wu L."/>
            <person name="Ma J."/>
        </authorList>
    </citation>
    <scope>NUCLEOTIDE SEQUENCE [LARGE SCALE GENOMIC DNA]</scope>
    <source>
        <strain evidence="2">JCM 9687</strain>
    </source>
</reference>
<protein>
    <submittedName>
        <fullName evidence="1">Uncharacterized protein</fullName>
    </submittedName>
</protein>
<dbReference type="RefSeq" id="WP_258349301.1">
    <property type="nucleotide sequence ID" value="NZ_BAAAYK010000038.1"/>
</dbReference>
<organism evidence="1 2">
    <name type="scientific">Saccharopolyspora gregorii</name>
    <dbReference type="NCBI Taxonomy" id="33914"/>
    <lineage>
        <taxon>Bacteria</taxon>
        <taxon>Bacillati</taxon>
        <taxon>Actinomycetota</taxon>
        <taxon>Actinomycetes</taxon>
        <taxon>Pseudonocardiales</taxon>
        <taxon>Pseudonocardiaceae</taxon>
        <taxon>Saccharopolyspora</taxon>
    </lineage>
</organism>
<dbReference type="Gene3D" id="3.40.50.450">
    <property type="match status" value="1"/>
</dbReference>
<gene>
    <name evidence="1" type="ORF">GCM10020366_32030</name>
</gene>
<keyword evidence="2" id="KW-1185">Reference proteome</keyword>